<dbReference type="EMBL" id="AAOE01000018">
    <property type="protein sequence ID" value="EAR08616.1"/>
    <property type="molecule type" value="Genomic_DNA"/>
</dbReference>
<evidence type="ECO:0000313" key="4">
    <source>
        <dbReference type="Proteomes" id="UP000005953"/>
    </source>
</evidence>
<dbReference type="PANTHER" id="PTHR33376:SF15">
    <property type="entry name" value="BLL6794 PROTEIN"/>
    <property type="match status" value="1"/>
</dbReference>
<evidence type="ECO:0000256" key="2">
    <source>
        <dbReference type="SAM" id="SignalP"/>
    </source>
</evidence>
<accession>A4BGX0</accession>
<reference evidence="3 4" key="1">
    <citation type="submission" date="2006-02" db="EMBL/GenBank/DDBJ databases">
        <authorList>
            <person name="Pinhassi J."/>
            <person name="Pedros-Alio C."/>
            <person name="Ferriera S."/>
            <person name="Johnson J."/>
            <person name="Kravitz S."/>
            <person name="Halpern A."/>
            <person name="Remington K."/>
            <person name="Beeson K."/>
            <person name="Tran B."/>
            <person name="Rogers Y.-H."/>
            <person name="Friedman R."/>
            <person name="Venter J.C."/>
        </authorList>
    </citation>
    <scope>NUCLEOTIDE SEQUENCE [LARGE SCALE GENOMIC DNA]</scope>
    <source>
        <strain evidence="3 4">MED297</strain>
    </source>
</reference>
<dbReference type="PANTHER" id="PTHR33376">
    <property type="match status" value="1"/>
</dbReference>
<evidence type="ECO:0000313" key="3">
    <source>
        <dbReference type="EMBL" id="EAR08616.1"/>
    </source>
</evidence>
<feature type="signal peptide" evidence="2">
    <location>
        <begin position="1"/>
        <end position="23"/>
    </location>
</feature>
<dbReference type="InterPro" id="IPR018389">
    <property type="entry name" value="DctP_fam"/>
</dbReference>
<organism evidence="3 4">
    <name type="scientific">Reinekea blandensis MED297</name>
    <dbReference type="NCBI Taxonomy" id="314283"/>
    <lineage>
        <taxon>Bacteria</taxon>
        <taxon>Pseudomonadati</taxon>
        <taxon>Pseudomonadota</taxon>
        <taxon>Gammaproteobacteria</taxon>
        <taxon>Oceanospirillales</taxon>
        <taxon>Saccharospirillaceae</taxon>
        <taxon>Reinekea</taxon>
    </lineage>
</organism>
<dbReference type="InterPro" id="IPR038404">
    <property type="entry name" value="TRAP_DctP_sf"/>
</dbReference>
<keyword evidence="1 2" id="KW-0732">Signal</keyword>
<feature type="chain" id="PRO_5002666525" evidence="2">
    <location>
        <begin position="24"/>
        <end position="340"/>
    </location>
</feature>
<dbReference type="STRING" id="314283.MED297_02890"/>
<dbReference type="GO" id="GO:0055085">
    <property type="term" value="P:transmembrane transport"/>
    <property type="evidence" value="ECO:0007669"/>
    <property type="project" value="InterPro"/>
</dbReference>
<dbReference type="Pfam" id="PF03480">
    <property type="entry name" value="DctP"/>
    <property type="match status" value="1"/>
</dbReference>
<proteinExistence type="predicted"/>
<dbReference type="CDD" id="cd13665">
    <property type="entry name" value="PBP2_TRAP_Dctp3_4"/>
    <property type="match status" value="1"/>
</dbReference>
<dbReference type="Gene3D" id="3.40.190.170">
    <property type="entry name" value="Bacterial extracellular solute-binding protein, family 7"/>
    <property type="match status" value="1"/>
</dbReference>
<dbReference type="OrthoDB" id="9177965at2"/>
<dbReference type="NCBIfam" id="NF037995">
    <property type="entry name" value="TRAP_S1"/>
    <property type="match status" value="1"/>
</dbReference>
<keyword evidence="4" id="KW-1185">Reference proteome</keyword>
<dbReference type="HOGENOM" id="CLU_036176_2_0_6"/>
<protein>
    <submittedName>
        <fullName evidence="3">TRAP family transporter, periplasmic substrate binding subunit</fullName>
    </submittedName>
</protein>
<dbReference type="Proteomes" id="UP000005953">
    <property type="component" value="Unassembled WGS sequence"/>
</dbReference>
<dbReference type="AlphaFoldDB" id="A4BGX0"/>
<name>A4BGX0_9GAMM</name>
<sequence>MKSFTRIAISGVTALAISTTTMAADVTIRLGHLWPAVAGPHTKLLSVWEEKVEAESNGRIDVEIYPSGTLAAPPAQYDAVKNRIMDATATVLGYSANRFPLTQVVELPGVQSNAVNGSCIVQSLYDNGALDSEFGDTHPLFFFTHGSGGFHNKGEAIMQPADLKGLRMRRPTTVVANILEQLGAQPVGMAAPESYTSMQRGVIDGVALPWEGAMSFRLNELAESHTEIEGLYTLTFIVTMNKQVYDSLPADLKAVIDNNSGLEWANKAGEVFDELDSLGRQQAVDAGHTIVTIEGGTENPVWKAPIVNARKAYLDDLQEKGLPARDVYDQAVALAASCGM</sequence>
<gene>
    <name evidence="3" type="ORF">MED297_02890</name>
</gene>
<evidence type="ECO:0000256" key="1">
    <source>
        <dbReference type="ARBA" id="ARBA00022729"/>
    </source>
</evidence>
<dbReference type="RefSeq" id="WP_008047210.1">
    <property type="nucleotide sequence ID" value="NZ_CH724153.1"/>
</dbReference>
<comment type="caution">
    <text evidence="3">The sequence shown here is derived from an EMBL/GenBank/DDBJ whole genome shotgun (WGS) entry which is preliminary data.</text>
</comment>